<accession>A0A2I9DWQ3</accession>
<dbReference type="InterPro" id="IPR046505">
    <property type="entry name" value="DUF6683"/>
</dbReference>
<feature type="signal peptide" evidence="1">
    <location>
        <begin position="1"/>
        <end position="18"/>
    </location>
</feature>
<sequence length="253" mass="27489">MRRVLALAALGTLSLASAQYDFLTDNLNMMNMMMGNFLLMNSVMMNAVAEQEARRQEVQKAVEAERARLEPRGRAVIAAGRATTTFRPSAGSAVLDAFAGALASDPRQRPRAREALGTLMNEYRRLSAGYGLSTSDLADGLAFSAAASYETLVAGAHEMGKNDLAALRAHIRPRLLADPVTQGMNDAERQEMQEGLVLLTLVGVARYEVAGQQRSEAAFREARDLLGTLFEAVVGAPYQKVRFTPQGLVIRRD</sequence>
<reference evidence="3" key="1">
    <citation type="submission" date="2018-01" db="EMBL/GenBank/DDBJ databases">
        <title>Draft Genome Sequence of the Radioresistant Bacterium Deinococcus aerius TR0125, Isolated from the Higher Atmosphere above Japan.</title>
        <authorList>
            <person name="Satoh K."/>
            <person name="Arai H."/>
            <person name="Sanzen T."/>
            <person name="Kawaguchi Y."/>
            <person name="Hayashi H."/>
            <person name="Yokobori S."/>
            <person name="Yamagishi A."/>
            <person name="Oono Y."/>
            <person name="Narumi I."/>
        </authorList>
    </citation>
    <scope>NUCLEOTIDE SEQUENCE [LARGE SCALE GENOMIC DNA]</scope>
    <source>
        <strain evidence="3">TR0125</strain>
    </source>
</reference>
<protein>
    <submittedName>
        <fullName evidence="2">Uncharacterized protein</fullName>
    </submittedName>
</protein>
<feature type="chain" id="PRO_5014319166" evidence="1">
    <location>
        <begin position="19"/>
        <end position="253"/>
    </location>
</feature>
<keyword evidence="1" id="KW-0732">Signal</keyword>
<gene>
    <name evidence="2" type="ORF">DAERI_030201</name>
</gene>
<name>A0A2I9DWQ3_9DEIO</name>
<dbReference type="EMBL" id="BFAG01000003">
    <property type="protein sequence ID" value="GBF05035.1"/>
    <property type="molecule type" value="Genomic_DNA"/>
</dbReference>
<evidence type="ECO:0000313" key="2">
    <source>
        <dbReference type="EMBL" id="GBF05035.1"/>
    </source>
</evidence>
<comment type="caution">
    <text evidence="2">The sequence shown here is derived from an EMBL/GenBank/DDBJ whole genome shotgun (WGS) entry which is preliminary data.</text>
</comment>
<organism evidence="2 3">
    <name type="scientific">Deinococcus aerius</name>
    <dbReference type="NCBI Taxonomy" id="200253"/>
    <lineage>
        <taxon>Bacteria</taxon>
        <taxon>Thermotogati</taxon>
        <taxon>Deinococcota</taxon>
        <taxon>Deinococci</taxon>
        <taxon>Deinococcales</taxon>
        <taxon>Deinococcaceae</taxon>
        <taxon>Deinococcus</taxon>
    </lineage>
</organism>
<proteinExistence type="predicted"/>
<evidence type="ECO:0000256" key="1">
    <source>
        <dbReference type="SAM" id="SignalP"/>
    </source>
</evidence>
<dbReference type="RefSeq" id="WP_103128486.1">
    <property type="nucleotide sequence ID" value="NZ_BFAG01000003.1"/>
</dbReference>
<dbReference type="Pfam" id="PF20388">
    <property type="entry name" value="DUF6683"/>
    <property type="match status" value="1"/>
</dbReference>
<dbReference type="Proteomes" id="UP000236569">
    <property type="component" value="Unassembled WGS sequence"/>
</dbReference>
<dbReference type="AlphaFoldDB" id="A0A2I9DWQ3"/>
<keyword evidence="3" id="KW-1185">Reference proteome</keyword>
<evidence type="ECO:0000313" key="3">
    <source>
        <dbReference type="Proteomes" id="UP000236569"/>
    </source>
</evidence>